<dbReference type="EMBL" id="HE717023">
    <property type="protein sequence ID" value="CCG46220.1"/>
    <property type="molecule type" value="Genomic_DNA"/>
</dbReference>
<dbReference type="PATRIC" id="fig|866895.3.peg.2904"/>
<evidence type="ECO:0000313" key="2">
    <source>
        <dbReference type="Proteomes" id="UP000007397"/>
    </source>
</evidence>
<protein>
    <submittedName>
        <fullName evidence="1">Uncharacterized protein</fullName>
    </submittedName>
</protein>
<dbReference type="Proteomes" id="UP000007397">
    <property type="component" value="Chromosome"/>
</dbReference>
<dbReference type="RefSeq" id="WP_014644109.1">
    <property type="nucleotide sequence ID" value="NC_017668.1"/>
</dbReference>
<evidence type="ECO:0000313" key="1">
    <source>
        <dbReference type="EMBL" id="CCG46220.1"/>
    </source>
</evidence>
<accession>I0JQ00</accession>
<dbReference type="AlphaFoldDB" id="I0JQ00"/>
<reference evidence="1 2" key="1">
    <citation type="journal article" date="2013" name="Environ. Microbiol.">
        <title>Chloride and organic osmolytes: a hybrid strategy to cope with elevated salinities by the moderately halophilic, chloride-dependent bacterium Halobacillus halophilus.</title>
        <authorList>
            <person name="Saum S.H."/>
            <person name="Pfeiffer F."/>
            <person name="Palm P."/>
            <person name="Rampp M."/>
            <person name="Schuster S.C."/>
            <person name="Muller V."/>
            <person name="Oesterhelt D."/>
        </authorList>
    </citation>
    <scope>NUCLEOTIDE SEQUENCE [LARGE SCALE GENOMIC DNA]</scope>
    <source>
        <strain evidence="2">ATCC 35676 / DSM 2266 / JCM 20832 / KCTC 3685 / LMG 17431 / NBRC 102448 / NCIMB 2269</strain>
    </source>
</reference>
<dbReference type="KEGG" id="hhd:HBHAL_3878"/>
<name>I0JQ00_HALH3</name>
<gene>
    <name evidence="1" type="ordered locus">HBHAL_3878</name>
</gene>
<keyword evidence="2" id="KW-1185">Reference proteome</keyword>
<dbReference type="STRING" id="866895.HBHAL_3878"/>
<sequence>MDRELLHQSIMSLKGRISTGELTFNGCEEYVFHQLDKVKELEDGLVDINTVSSSLRLLLQAAETQRREGMMG</sequence>
<organism evidence="1 2">
    <name type="scientific">Halobacillus halophilus (strain ATCC 35676 / DSM 2266 / JCM 20832 / KCTC 3685 / LMG 17431 / NBRC 102448 / NCIMB 2269)</name>
    <name type="common">Sporosarcina halophila</name>
    <dbReference type="NCBI Taxonomy" id="866895"/>
    <lineage>
        <taxon>Bacteria</taxon>
        <taxon>Bacillati</taxon>
        <taxon>Bacillota</taxon>
        <taxon>Bacilli</taxon>
        <taxon>Bacillales</taxon>
        <taxon>Bacillaceae</taxon>
        <taxon>Halobacillus</taxon>
    </lineage>
</organism>
<dbReference type="eggNOG" id="ENOG50304JY">
    <property type="taxonomic scope" value="Bacteria"/>
</dbReference>
<dbReference type="HOGENOM" id="CLU_2716807_0_0_9"/>
<proteinExistence type="predicted"/>